<keyword evidence="3" id="KW-1185">Reference proteome</keyword>
<dbReference type="AlphaFoldDB" id="A0A0U3MEI3"/>
<dbReference type="STRING" id="76731.RD2015_2652"/>
<evidence type="ECO:0000313" key="3">
    <source>
        <dbReference type="Proteomes" id="UP000060699"/>
    </source>
</evidence>
<accession>A0A0U3MEI3</accession>
<dbReference type="GO" id="GO:0016746">
    <property type="term" value="F:acyltransferase activity"/>
    <property type="evidence" value="ECO:0007669"/>
    <property type="project" value="InterPro"/>
</dbReference>
<organism evidence="2 3">
    <name type="scientific">Roseateles depolymerans</name>
    <dbReference type="NCBI Taxonomy" id="76731"/>
    <lineage>
        <taxon>Bacteria</taxon>
        <taxon>Pseudomonadati</taxon>
        <taxon>Pseudomonadota</taxon>
        <taxon>Betaproteobacteria</taxon>
        <taxon>Burkholderiales</taxon>
        <taxon>Sphaerotilaceae</taxon>
        <taxon>Roseateles</taxon>
    </lineage>
</organism>
<evidence type="ECO:0000259" key="1">
    <source>
        <dbReference type="Pfam" id="PF00109"/>
    </source>
</evidence>
<gene>
    <name evidence="2" type="ORF">RD2015_2652</name>
</gene>
<dbReference type="KEGG" id="rdp:RD2015_2652"/>
<evidence type="ECO:0000313" key="2">
    <source>
        <dbReference type="EMBL" id="ALV07117.1"/>
    </source>
</evidence>
<dbReference type="Gene3D" id="3.40.47.10">
    <property type="match status" value="1"/>
</dbReference>
<protein>
    <recommendedName>
        <fullName evidence="1">Beta-ketoacyl synthase-like N-terminal domain-containing protein</fullName>
    </recommendedName>
</protein>
<name>A0A0U3MEI3_9BURK</name>
<dbReference type="Pfam" id="PF00109">
    <property type="entry name" value="ketoacyl-synt"/>
    <property type="match status" value="1"/>
</dbReference>
<proteinExistence type="predicted"/>
<feature type="domain" description="Beta-ketoacyl synthase-like N-terminal" evidence="1">
    <location>
        <begin position="134"/>
        <end position="197"/>
    </location>
</feature>
<dbReference type="InterPro" id="IPR016039">
    <property type="entry name" value="Thiolase-like"/>
</dbReference>
<dbReference type="Proteomes" id="UP000060699">
    <property type="component" value="Chromosome"/>
</dbReference>
<dbReference type="InterPro" id="IPR014030">
    <property type="entry name" value="Ketoacyl_synth_N"/>
</dbReference>
<dbReference type="EMBL" id="CP013729">
    <property type="protein sequence ID" value="ALV07117.1"/>
    <property type="molecule type" value="Genomic_DNA"/>
</dbReference>
<dbReference type="PROSITE" id="PS51257">
    <property type="entry name" value="PROKAR_LIPOPROTEIN"/>
    <property type="match status" value="1"/>
</dbReference>
<sequence precursor="true">MKPLVMTAYGMSTALGLNAAASCAAMMAGISGAARGELWDAESGTTLNVCRAPLRQWWHGIGKLGALAAAAVQDCASMAGITDLSAVPILLGCAEPTRPCPLAPLDSALLTAMYTELNAAPHPQSRLMPFGQVSGVAAFDIARDLLAKGLAQHCIVAGVDSYLHQQVMDAYLRDRRVLCESNSNGFIPGEAAGAVLLSLDMPQQPHLQILGWGGGRETGTINEDRPMTGRGMVTAMEAAFDRSRSDIYATHYTLNDLNGEHYKFKEATLAVSRLMRRQHEAPLFDTWHPSEWIGEVGAAIVPCCLGYQLYTSVRGAVPGPQALGHFGADGGERAAYVARFVGDP</sequence>
<dbReference type="OrthoDB" id="3078238at2"/>
<dbReference type="SUPFAM" id="SSF53901">
    <property type="entry name" value="Thiolase-like"/>
    <property type="match status" value="1"/>
</dbReference>
<reference evidence="2 3" key="1">
    <citation type="submission" date="2015-12" db="EMBL/GenBank/DDBJ databases">
        <title>Complete genome of Roseateles depolymerans KCTC 42856.</title>
        <authorList>
            <person name="Kim K.M."/>
        </authorList>
    </citation>
    <scope>NUCLEOTIDE SEQUENCE [LARGE SCALE GENOMIC DNA]</scope>
    <source>
        <strain evidence="2 3">KCTC 42856</strain>
    </source>
</reference>
<dbReference type="RefSeq" id="WP_058935290.1">
    <property type="nucleotide sequence ID" value="NZ_CP013729.1"/>
</dbReference>